<evidence type="ECO:0000313" key="1">
    <source>
        <dbReference type="EMBL" id="KAK4827646.1"/>
    </source>
</evidence>
<dbReference type="Proteomes" id="UP001333110">
    <property type="component" value="Unassembled WGS sequence"/>
</dbReference>
<name>A0AAN7PSK5_MYCAM</name>
<comment type="caution">
    <text evidence="1">The sequence shown here is derived from an EMBL/GenBank/DDBJ whole genome shotgun (WGS) entry which is preliminary data.</text>
</comment>
<proteinExistence type="predicted"/>
<keyword evidence="2" id="KW-1185">Reference proteome</keyword>
<evidence type="ECO:0000313" key="2">
    <source>
        <dbReference type="Proteomes" id="UP001333110"/>
    </source>
</evidence>
<sequence length="467" mass="53798">MNMIKGLEYLSHEERLRELGLFSLERRRLRGGSYQCIFKYTSIHSWEFRKQQQLIWSDQSNLASRSREVILPLYSALVRPHLEFCVPQHWSPQHRKDMDLLERVQRRATKMIRGMEHLSYEETLLFSLEKRRLWGDIAAFQYIKGTFKKGKDFLPRPLVTGQGGGKILEQVAQRSCGCSITGSVQGQIGRGFEKPDLGQDESAVNKMFTARPSPSPLKAKQPQLPQPLLIRLLLQTLHQLPCPSLDTLQHLNVSLVVGGPKLNTVFEIERNSVTRVPGRLKNDTTIWLKVNTELTASLVFALQSRREVFHPSDHFCGPPLNLLQQVLVFPALRTPELDAVLQSINSAIWTEANEATGNSNFLNGMKLHQGKFRLDIRKRFCSERVVSHWNRLPMEVVMAPSLLEFKERLDDALSHMKQGNNLLRKKTWKIRRPEKNNAIWREGKSKQTFHPLPIAEAERPYSNNIQH</sequence>
<reference evidence="1 2" key="1">
    <citation type="journal article" date="2023" name="J. Hered.">
        <title>Chromosome-level genome of the wood stork (Mycteria americana) provides insight into avian chromosome evolution.</title>
        <authorList>
            <person name="Flamio R. Jr."/>
            <person name="Ramstad K.M."/>
        </authorList>
    </citation>
    <scope>NUCLEOTIDE SEQUENCE [LARGE SCALE GENOMIC DNA]</scope>
    <source>
        <strain evidence="1">JAX WOST 10</strain>
    </source>
</reference>
<dbReference type="AlphaFoldDB" id="A0AAN7PSK5"/>
<accession>A0AAN7PSK5</accession>
<protein>
    <submittedName>
        <fullName evidence="1">Uncharacterized protein</fullName>
    </submittedName>
</protein>
<gene>
    <name evidence="1" type="ORF">QYF61_020418</name>
</gene>
<feature type="non-terminal residue" evidence="1">
    <location>
        <position position="467"/>
    </location>
</feature>
<dbReference type="PANTHER" id="PTHR33332">
    <property type="entry name" value="REVERSE TRANSCRIPTASE DOMAIN-CONTAINING PROTEIN"/>
    <property type="match status" value="1"/>
</dbReference>
<dbReference type="EMBL" id="JAUNZN010000002">
    <property type="protein sequence ID" value="KAK4827646.1"/>
    <property type="molecule type" value="Genomic_DNA"/>
</dbReference>
<organism evidence="1 2">
    <name type="scientific">Mycteria americana</name>
    <name type="common">Wood stork</name>
    <dbReference type="NCBI Taxonomy" id="33587"/>
    <lineage>
        <taxon>Eukaryota</taxon>
        <taxon>Metazoa</taxon>
        <taxon>Chordata</taxon>
        <taxon>Craniata</taxon>
        <taxon>Vertebrata</taxon>
        <taxon>Euteleostomi</taxon>
        <taxon>Archelosauria</taxon>
        <taxon>Archosauria</taxon>
        <taxon>Dinosauria</taxon>
        <taxon>Saurischia</taxon>
        <taxon>Theropoda</taxon>
        <taxon>Coelurosauria</taxon>
        <taxon>Aves</taxon>
        <taxon>Neognathae</taxon>
        <taxon>Neoaves</taxon>
        <taxon>Aequornithes</taxon>
        <taxon>Ciconiiformes</taxon>
        <taxon>Ciconiidae</taxon>
        <taxon>Mycteria</taxon>
    </lineage>
</organism>